<proteinExistence type="predicted"/>
<name>A0ACC1MA84_9FUNG</name>
<evidence type="ECO:0000313" key="1">
    <source>
        <dbReference type="EMBL" id="KAJ2900547.1"/>
    </source>
</evidence>
<dbReference type="Proteomes" id="UP001139981">
    <property type="component" value="Unassembled WGS sequence"/>
</dbReference>
<gene>
    <name evidence="1" type="primary">IRC5</name>
    <name evidence="1" type="ORF">IWW38_000422</name>
</gene>
<keyword evidence="2" id="KW-1185">Reference proteome</keyword>
<accession>A0ACC1MA84</accession>
<comment type="caution">
    <text evidence="1">The sequence shown here is derived from an EMBL/GenBank/DDBJ whole genome shotgun (WGS) entry which is preliminary data.</text>
</comment>
<evidence type="ECO:0000313" key="2">
    <source>
        <dbReference type="Proteomes" id="UP001139981"/>
    </source>
</evidence>
<protein>
    <submittedName>
        <fullName evidence="1">ATPase</fullName>
    </submittedName>
</protein>
<reference evidence="1" key="1">
    <citation type="submission" date="2022-07" db="EMBL/GenBank/DDBJ databases">
        <title>Phylogenomic reconstructions and comparative analyses of Kickxellomycotina fungi.</title>
        <authorList>
            <person name="Reynolds N.K."/>
            <person name="Stajich J.E."/>
            <person name="Barry K."/>
            <person name="Grigoriev I.V."/>
            <person name="Crous P."/>
            <person name="Smith M.E."/>
        </authorList>
    </citation>
    <scope>NUCLEOTIDE SEQUENCE</scope>
    <source>
        <strain evidence="1">CBS 190363</strain>
    </source>
</reference>
<sequence>MLSTTDDSPPALVPDIKPDVDTLTTAVDTPATAPIDTPEEDDKKENLRELRTQAMAQYEAVDEDKQRLQRLNFLLEKSAAYVSFVAKKLDSKRAEMRSVEDDDSKQTAGSSSAQDAEQPTATMTTKRKGKQQKNPPRAKRSKLTVAATKDDETNASEEAKPEEALVIDGQRVSARQPRLITGGIMRDYQLEGMEWLASLYENGLNGILADEMGLGKTLQTIAFLCFLRERQVWGPFLVLCPLSTLSNWVSEFYRFAPTTPVLLYHGTPDERKELRNKHLRRLDKNFPIVVTTYEISMRDKQSLQRFAWKFIIVDEGHRIKNMNCKLIRDLKSYQSTNRLLLTGTPLQNSLSELWSLLNFLLPDIFDDLDSFQEWFNFNDISQREGQSRIISEQTSNSVVSKLHQILQPFLLRRLKVDVEKFLPPKREYLIACPMAPLQYEYYQAVRGPNLRGFLEEKFINGGNPSTASSVDAEDNTLVPGTPVGDAPAVVENVPTKTPKIGRRKGDKTLVELHHDRTVAEATSFLGLQDSLAEDTTAGSMARQPRASRKKNTIYTEAQDDDPFESDEDPEINRLDEVADDMGGLKLQIADGTEQNPLDRLKAAVLVRQMNLQFRLMQQRKVCQHPYLFDFPVKNPSDPESEFLIDEQLVRSSGKLLVLDRLLPELFAKGHRVLIFSQFSRVLDILEFYAELRNWRFCRIDGSVSQVDRQDAIVQFNTDPTIPLFFLTTRSGGLGINLTAADTVVLFDSDWNPQQDLQAQDRVHRIGQKRPVIIYRLIIAGSCENGMLNRAKAKRKLEKLVIHERRFKGISRQAQSASGGAADEVSVQDIAHILMDDDTDLVEKDQRGLRAVLESLGPDQHVPPEAVLTNEEIVALTDRSPEAYVKKDGVDSARFTKLEQVRDEQNDLLAKMEAK</sequence>
<organism evidence="1 2">
    <name type="scientific">Coemansia aciculifera</name>
    <dbReference type="NCBI Taxonomy" id="417176"/>
    <lineage>
        <taxon>Eukaryota</taxon>
        <taxon>Fungi</taxon>
        <taxon>Fungi incertae sedis</taxon>
        <taxon>Zoopagomycota</taxon>
        <taxon>Kickxellomycotina</taxon>
        <taxon>Kickxellomycetes</taxon>
        <taxon>Kickxellales</taxon>
        <taxon>Kickxellaceae</taxon>
        <taxon>Coemansia</taxon>
    </lineage>
</organism>
<dbReference type="EMBL" id="JANBVB010000004">
    <property type="protein sequence ID" value="KAJ2900547.1"/>
    <property type="molecule type" value="Genomic_DNA"/>
</dbReference>